<accession>A0A8B9TBI9</accession>
<dbReference type="Ensembl" id="ENSAPLT00020019989.1">
    <property type="protein sequence ID" value="ENSAPLP00020018487.1"/>
    <property type="gene ID" value="ENSAPLG00020013147.1"/>
</dbReference>
<feature type="domain" description="UBC core" evidence="2">
    <location>
        <begin position="25"/>
        <end position="209"/>
    </location>
</feature>
<dbReference type="Gene3D" id="3.10.110.10">
    <property type="entry name" value="Ubiquitin Conjugating Enzyme"/>
    <property type="match status" value="1"/>
</dbReference>
<reference evidence="3" key="1">
    <citation type="submission" date="2019-08" db="EMBL/GenBank/DDBJ databases">
        <title>Three high-quality genomes provides insights into domestication of ducks.</title>
        <authorList>
            <person name="Hou Z.C."/>
            <person name="Zhu F."/>
            <person name="Yin Z.T."/>
            <person name="Zhang F."/>
        </authorList>
    </citation>
    <scope>NUCLEOTIDE SEQUENCE [LARGE SCALE GENOMIC DNA]</scope>
</reference>
<dbReference type="InterPro" id="IPR000608">
    <property type="entry name" value="UBC"/>
</dbReference>
<organism evidence="3 4">
    <name type="scientific">Anas platyrhynchos</name>
    <name type="common">Mallard</name>
    <name type="synonym">Anas boschas</name>
    <dbReference type="NCBI Taxonomy" id="8839"/>
    <lineage>
        <taxon>Eukaryota</taxon>
        <taxon>Metazoa</taxon>
        <taxon>Chordata</taxon>
        <taxon>Craniata</taxon>
        <taxon>Vertebrata</taxon>
        <taxon>Euteleostomi</taxon>
        <taxon>Archelosauria</taxon>
        <taxon>Archosauria</taxon>
        <taxon>Dinosauria</taxon>
        <taxon>Saurischia</taxon>
        <taxon>Theropoda</taxon>
        <taxon>Coelurosauria</taxon>
        <taxon>Aves</taxon>
        <taxon>Neognathae</taxon>
        <taxon>Galloanserae</taxon>
        <taxon>Anseriformes</taxon>
        <taxon>Anatidae</taxon>
        <taxon>Anatinae</taxon>
        <taxon>Anas</taxon>
    </lineage>
</organism>
<gene>
    <name evidence="3" type="primary">UBE2D2</name>
</gene>
<evidence type="ECO:0000313" key="4">
    <source>
        <dbReference type="Proteomes" id="UP000694400"/>
    </source>
</evidence>
<name>A0A8B9TBI9_ANAPL</name>
<reference evidence="3" key="3">
    <citation type="submission" date="2025-09" db="UniProtKB">
        <authorList>
            <consortium name="Ensembl"/>
        </authorList>
    </citation>
    <scope>IDENTIFICATION</scope>
</reference>
<proteinExistence type="predicted"/>
<evidence type="ECO:0000313" key="3">
    <source>
        <dbReference type="Ensembl" id="ENSAPLP00020018487.1"/>
    </source>
</evidence>
<protein>
    <recommendedName>
        <fullName evidence="2">UBC core domain-containing protein</fullName>
    </recommendedName>
</protein>
<dbReference type="AlphaFoldDB" id="A0A8B9TBI9"/>
<evidence type="ECO:0000259" key="2">
    <source>
        <dbReference type="PROSITE" id="PS50127"/>
    </source>
</evidence>
<feature type="compositionally biased region" description="Gly residues" evidence="1">
    <location>
        <begin position="1"/>
        <end position="18"/>
    </location>
</feature>
<feature type="compositionally biased region" description="Pro residues" evidence="1">
    <location>
        <begin position="52"/>
        <end position="70"/>
    </location>
</feature>
<dbReference type="PROSITE" id="PS50127">
    <property type="entry name" value="UBC_2"/>
    <property type="match status" value="1"/>
</dbReference>
<feature type="region of interest" description="Disordered" evidence="1">
    <location>
        <begin position="1"/>
        <end position="70"/>
    </location>
</feature>
<evidence type="ECO:0000256" key="1">
    <source>
        <dbReference type="SAM" id="MobiDB-lite"/>
    </source>
</evidence>
<dbReference type="Proteomes" id="UP000694400">
    <property type="component" value="Chromosome 14"/>
</dbReference>
<dbReference type="InterPro" id="IPR016135">
    <property type="entry name" value="UBQ-conjugating_enzyme/RWD"/>
</dbReference>
<dbReference type="SUPFAM" id="SSF54495">
    <property type="entry name" value="UBC-like"/>
    <property type="match status" value="1"/>
</dbReference>
<dbReference type="Pfam" id="PF00179">
    <property type="entry name" value="UQ_con"/>
    <property type="match status" value="1"/>
</dbReference>
<sequence>GGGGKQGERGGVIRGGGRCEAARRQRIKRARRDAVALRLQAPPGSARQARGPCPPPPPPPPPRGPPPPSLTPPLSLFFFFFSLHSRPSPSRSGPAASSAPLLLLLPSPPPRKIVPAGRPLPARPRAPPRRLAHTMALKRIHKELNDLARDPPAQCSAGPVGDDILLSICSLLCDPNPDDPLVPEIARIYKTDREKYNRIAREWTQKYAM</sequence>
<reference evidence="3" key="2">
    <citation type="submission" date="2025-08" db="UniProtKB">
        <authorList>
            <consortium name="Ensembl"/>
        </authorList>
    </citation>
    <scope>IDENTIFICATION</scope>
</reference>